<sequence>MWMSVFEERFLEACIMRWRLKDRLAASESSVVQAEDVMPASFGHPSWCPHLHSIHETSDRRLLFVQESDWGK</sequence>
<proteinExistence type="predicted"/>
<dbReference type="AlphaFoldDB" id="A0AAV4P560"/>
<gene>
    <name evidence="1" type="ORF">CEXT_770251</name>
</gene>
<protein>
    <submittedName>
        <fullName evidence="1">Uncharacterized protein</fullName>
    </submittedName>
</protein>
<name>A0AAV4P560_CAEEX</name>
<evidence type="ECO:0000313" key="1">
    <source>
        <dbReference type="EMBL" id="GIX92350.1"/>
    </source>
</evidence>
<evidence type="ECO:0000313" key="2">
    <source>
        <dbReference type="Proteomes" id="UP001054945"/>
    </source>
</evidence>
<dbReference type="Proteomes" id="UP001054945">
    <property type="component" value="Unassembled WGS sequence"/>
</dbReference>
<organism evidence="1 2">
    <name type="scientific">Caerostris extrusa</name>
    <name type="common">Bark spider</name>
    <name type="synonym">Caerostris bankana</name>
    <dbReference type="NCBI Taxonomy" id="172846"/>
    <lineage>
        <taxon>Eukaryota</taxon>
        <taxon>Metazoa</taxon>
        <taxon>Ecdysozoa</taxon>
        <taxon>Arthropoda</taxon>
        <taxon>Chelicerata</taxon>
        <taxon>Arachnida</taxon>
        <taxon>Araneae</taxon>
        <taxon>Araneomorphae</taxon>
        <taxon>Entelegynae</taxon>
        <taxon>Araneoidea</taxon>
        <taxon>Araneidae</taxon>
        <taxon>Caerostris</taxon>
    </lineage>
</organism>
<keyword evidence="2" id="KW-1185">Reference proteome</keyword>
<reference evidence="1 2" key="1">
    <citation type="submission" date="2021-06" db="EMBL/GenBank/DDBJ databases">
        <title>Caerostris extrusa draft genome.</title>
        <authorList>
            <person name="Kono N."/>
            <person name="Arakawa K."/>
        </authorList>
    </citation>
    <scope>NUCLEOTIDE SEQUENCE [LARGE SCALE GENOMIC DNA]</scope>
</reference>
<dbReference type="EMBL" id="BPLR01004117">
    <property type="protein sequence ID" value="GIX92350.1"/>
    <property type="molecule type" value="Genomic_DNA"/>
</dbReference>
<accession>A0AAV4P560</accession>
<comment type="caution">
    <text evidence="1">The sequence shown here is derived from an EMBL/GenBank/DDBJ whole genome shotgun (WGS) entry which is preliminary data.</text>
</comment>